<dbReference type="RefSeq" id="WP_091633057.1">
    <property type="nucleotide sequence ID" value="NZ_FNYW01000005.1"/>
</dbReference>
<keyword evidence="1" id="KW-0812">Transmembrane</keyword>
<evidence type="ECO:0000313" key="2">
    <source>
        <dbReference type="EMBL" id="SEI60204.1"/>
    </source>
</evidence>
<proteinExistence type="predicted"/>
<feature type="transmembrane region" description="Helical" evidence="1">
    <location>
        <begin position="46"/>
        <end position="64"/>
    </location>
</feature>
<dbReference type="STRING" id="1130080.SAMN04488113_1059"/>
<reference evidence="3" key="1">
    <citation type="submission" date="2016-10" db="EMBL/GenBank/DDBJ databases">
        <authorList>
            <person name="Varghese N."/>
            <person name="Submissions S."/>
        </authorList>
    </citation>
    <scope>NUCLEOTIDE SEQUENCE [LARGE SCALE GENOMIC DNA]</scope>
    <source>
        <strain evidence="3">DSM 25751</strain>
    </source>
</reference>
<gene>
    <name evidence="2" type="ORF">SAMN04488113_1059</name>
</gene>
<keyword evidence="3" id="KW-1185">Reference proteome</keyword>
<keyword evidence="1" id="KW-1133">Transmembrane helix</keyword>
<protein>
    <submittedName>
        <fullName evidence="2">Uncharacterized protein</fullName>
    </submittedName>
</protein>
<keyword evidence="1" id="KW-0472">Membrane</keyword>
<organism evidence="2 3">
    <name type="scientific">Alkalibacterium gilvum</name>
    <dbReference type="NCBI Taxonomy" id="1130080"/>
    <lineage>
        <taxon>Bacteria</taxon>
        <taxon>Bacillati</taxon>
        <taxon>Bacillota</taxon>
        <taxon>Bacilli</taxon>
        <taxon>Lactobacillales</taxon>
        <taxon>Carnobacteriaceae</taxon>
        <taxon>Alkalibacterium</taxon>
    </lineage>
</organism>
<evidence type="ECO:0000313" key="3">
    <source>
        <dbReference type="Proteomes" id="UP000198564"/>
    </source>
</evidence>
<evidence type="ECO:0000256" key="1">
    <source>
        <dbReference type="SAM" id="Phobius"/>
    </source>
</evidence>
<dbReference type="OrthoDB" id="2168623at2"/>
<sequence length="231" mass="27244">MYLSWIRAEQFYTFIMPLVIILLLFLTIAFVFTYTYTDPNKTSRKYFSRGYFVLVGLSVVYFVFGHLRYNYWIEQNDYINPGIRSSQTILGIETSEDPSIVKTYRRSGTLKENLKALKMYESKKVSIPFSYDYAGSNENNHYFTYGKNSQYVFILQGKINWTKKKRELVGFEFSLTDERFKDIGFYSEPNIIFDSLSLPETEQRVLADIDVNDALSINEMISGWNFGRQFY</sequence>
<accession>A0A1H6S2W0</accession>
<feature type="transmembrane region" description="Helical" evidence="1">
    <location>
        <begin position="12"/>
        <end position="34"/>
    </location>
</feature>
<name>A0A1H6S2W0_9LACT</name>
<dbReference type="Proteomes" id="UP000198564">
    <property type="component" value="Unassembled WGS sequence"/>
</dbReference>
<dbReference type="EMBL" id="FNYW01000005">
    <property type="protein sequence ID" value="SEI60204.1"/>
    <property type="molecule type" value="Genomic_DNA"/>
</dbReference>
<dbReference type="AlphaFoldDB" id="A0A1H6S2W0"/>